<dbReference type="InterPro" id="IPR001486">
    <property type="entry name" value="Hemoglobin_trunc"/>
</dbReference>
<keyword evidence="1" id="KW-0813">Transport</keyword>
<evidence type="ECO:0000256" key="1">
    <source>
        <dbReference type="ARBA" id="ARBA00022448"/>
    </source>
</evidence>
<gene>
    <name evidence="5" type="ORF">SPHI_05320</name>
</gene>
<sequence>MTEQSRYDRIGGADGVRAVVERFYDLMEHEPFYAALRAMHQADLFPLRVSLAEFLSGWLGGPRIWFDARPGACMMSIHRDMGITRETASLWVHAMRRAMAECRVDRTLGTEIQQAFLHMAGGMMRE</sequence>
<comment type="caution">
    <text evidence="5">The sequence shown here is derived from an EMBL/GenBank/DDBJ whole genome shotgun (WGS) entry which is preliminary data.</text>
</comment>
<evidence type="ECO:0000256" key="2">
    <source>
        <dbReference type="ARBA" id="ARBA00022617"/>
    </source>
</evidence>
<dbReference type="CDD" id="cd14773">
    <property type="entry name" value="TrHb2_PhHbO-like_O"/>
    <property type="match status" value="1"/>
</dbReference>
<dbReference type="EMBL" id="MPSB01000002">
    <property type="protein sequence ID" value="ONF97095.1"/>
    <property type="molecule type" value="Genomic_DNA"/>
</dbReference>
<dbReference type="GO" id="GO:0020037">
    <property type="term" value="F:heme binding"/>
    <property type="evidence" value="ECO:0007669"/>
    <property type="project" value="InterPro"/>
</dbReference>
<dbReference type="InterPro" id="IPR012292">
    <property type="entry name" value="Globin/Proto"/>
</dbReference>
<dbReference type="AlphaFoldDB" id="A0A1V2EX91"/>
<organism evidence="5 6">
    <name type="scientific">Sphingomonas jeddahensis</name>
    <dbReference type="NCBI Taxonomy" id="1915074"/>
    <lineage>
        <taxon>Bacteria</taxon>
        <taxon>Pseudomonadati</taxon>
        <taxon>Pseudomonadota</taxon>
        <taxon>Alphaproteobacteria</taxon>
        <taxon>Sphingomonadales</taxon>
        <taxon>Sphingomonadaceae</taxon>
        <taxon>Sphingomonas</taxon>
    </lineage>
</organism>
<keyword evidence="6" id="KW-1185">Reference proteome</keyword>
<dbReference type="GO" id="GO:0046872">
    <property type="term" value="F:metal ion binding"/>
    <property type="evidence" value="ECO:0007669"/>
    <property type="project" value="UniProtKB-KW"/>
</dbReference>
<evidence type="ECO:0000256" key="3">
    <source>
        <dbReference type="ARBA" id="ARBA00022723"/>
    </source>
</evidence>
<dbReference type="Pfam" id="PF01152">
    <property type="entry name" value="Bac_globin"/>
    <property type="match status" value="1"/>
</dbReference>
<keyword evidence="2" id="KW-0349">Heme</keyword>
<name>A0A1V2EX91_9SPHN</name>
<reference evidence="5 6" key="1">
    <citation type="submission" date="2016-11" db="EMBL/GenBank/DDBJ databases">
        <title>Genome sequence of Sphingomonas jeddahensis G39.</title>
        <authorList>
            <person name="Poehlein A."/>
            <person name="Wuebbeler J.H."/>
            <person name="Steinbuechel A."/>
            <person name="Daniel R."/>
        </authorList>
    </citation>
    <scope>NUCLEOTIDE SEQUENCE [LARGE SCALE GENOMIC DNA]</scope>
    <source>
        <strain evidence="5 6">G39</strain>
    </source>
</reference>
<dbReference type="InterPro" id="IPR009050">
    <property type="entry name" value="Globin-like_sf"/>
</dbReference>
<dbReference type="GO" id="GO:0019825">
    <property type="term" value="F:oxygen binding"/>
    <property type="evidence" value="ECO:0007669"/>
    <property type="project" value="InterPro"/>
</dbReference>
<evidence type="ECO:0000313" key="6">
    <source>
        <dbReference type="Proteomes" id="UP000188729"/>
    </source>
</evidence>
<accession>A0A1V2EX91</accession>
<proteinExistence type="predicted"/>
<dbReference type="STRING" id="1915074.SPHI_05320"/>
<dbReference type="SUPFAM" id="SSF46458">
    <property type="entry name" value="Globin-like"/>
    <property type="match status" value="1"/>
</dbReference>
<evidence type="ECO:0000256" key="4">
    <source>
        <dbReference type="ARBA" id="ARBA00023004"/>
    </source>
</evidence>
<evidence type="ECO:0000313" key="5">
    <source>
        <dbReference type="EMBL" id="ONF97095.1"/>
    </source>
</evidence>
<protein>
    <submittedName>
        <fullName evidence="5">Bacterial-like globin</fullName>
    </submittedName>
</protein>
<dbReference type="OrthoDB" id="9790913at2"/>
<dbReference type="Proteomes" id="UP000188729">
    <property type="component" value="Unassembled WGS sequence"/>
</dbReference>
<dbReference type="RefSeq" id="WP_076743351.1">
    <property type="nucleotide sequence ID" value="NZ_MPSB01000002.1"/>
</dbReference>
<dbReference type="Gene3D" id="1.10.490.10">
    <property type="entry name" value="Globins"/>
    <property type="match status" value="1"/>
</dbReference>
<keyword evidence="3" id="KW-0479">Metal-binding</keyword>
<keyword evidence="4" id="KW-0408">Iron</keyword>